<keyword evidence="1" id="KW-0472">Membrane</keyword>
<feature type="transmembrane region" description="Helical" evidence="1">
    <location>
        <begin position="222"/>
        <end position="242"/>
    </location>
</feature>
<evidence type="ECO:0000313" key="3">
    <source>
        <dbReference type="Proteomes" id="UP000191448"/>
    </source>
</evidence>
<feature type="transmembrane region" description="Helical" evidence="1">
    <location>
        <begin position="192"/>
        <end position="216"/>
    </location>
</feature>
<accession>A0A1V4T0E6</accession>
<proteinExistence type="predicted"/>
<feature type="transmembrane region" description="Helical" evidence="1">
    <location>
        <begin position="27"/>
        <end position="45"/>
    </location>
</feature>
<dbReference type="Proteomes" id="UP000191448">
    <property type="component" value="Unassembled WGS sequence"/>
</dbReference>
<keyword evidence="1" id="KW-1133">Transmembrane helix</keyword>
<reference evidence="2 3" key="1">
    <citation type="submission" date="2016-02" db="EMBL/GenBank/DDBJ databases">
        <title>Genome sequence of Clostridium thermobutyricum DSM 4928.</title>
        <authorList>
            <person name="Poehlein A."/>
            <person name="Daniel R."/>
        </authorList>
    </citation>
    <scope>NUCLEOTIDE SEQUENCE [LARGE SCALE GENOMIC DNA]</scope>
    <source>
        <strain evidence="2 3">DSM 4928</strain>
    </source>
</reference>
<keyword evidence="1" id="KW-0812">Transmembrane</keyword>
<gene>
    <name evidence="2" type="ORF">CLTHE_02160</name>
</gene>
<dbReference type="EMBL" id="LTAY01000010">
    <property type="protein sequence ID" value="OPX50915.1"/>
    <property type="molecule type" value="Genomic_DNA"/>
</dbReference>
<protein>
    <submittedName>
        <fullName evidence="2">Uncharacterized protein</fullName>
    </submittedName>
</protein>
<sequence length="265" mass="30389">MNSRDKQWRKFVFQGSRKLILEDKLGFFWKIIFFLIAMISVKIISKFVIGIAGIYVGLLIGVLIGVMINILFDKFLLNSEEIERSAAINSSNVSFKVYINCLIWNVISGFIRLIPVIFIFDKVALLILSKIQGAQISLEKILALTFTNLLITIIMSFIIKILFLPVDYLLIQEKETNFIKAIITSLKMVKEKFLSTILVIIISNIQVWIIGIIAFIGLILSGFGLITILAFLFVVAALTAYYKFIEIKWYKFLYGSYINKKDREE</sequence>
<evidence type="ECO:0000256" key="1">
    <source>
        <dbReference type="SAM" id="Phobius"/>
    </source>
</evidence>
<name>A0A1V4T0E6_9CLOT</name>
<organism evidence="2 3">
    <name type="scientific">Clostridium thermobutyricum DSM 4928</name>
    <dbReference type="NCBI Taxonomy" id="1121339"/>
    <lineage>
        <taxon>Bacteria</taxon>
        <taxon>Bacillati</taxon>
        <taxon>Bacillota</taxon>
        <taxon>Clostridia</taxon>
        <taxon>Eubacteriales</taxon>
        <taxon>Clostridiaceae</taxon>
        <taxon>Clostridium</taxon>
    </lineage>
</organism>
<dbReference type="RefSeq" id="WP_080021605.1">
    <property type="nucleotide sequence ID" value="NZ_LTAY01000010.1"/>
</dbReference>
<feature type="transmembrane region" description="Helical" evidence="1">
    <location>
        <begin position="51"/>
        <end position="76"/>
    </location>
</feature>
<feature type="transmembrane region" description="Helical" evidence="1">
    <location>
        <begin position="149"/>
        <end position="171"/>
    </location>
</feature>
<feature type="transmembrane region" description="Helical" evidence="1">
    <location>
        <begin position="97"/>
        <end position="120"/>
    </location>
</feature>
<comment type="caution">
    <text evidence="2">The sequence shown here is derived from an EMBL/GenBank/DDBJ whole genome shotgun (WGS) entry which is preliminary data.</text>
</comment>
<evidence type="ECO:0000313" key="2">
    <source>
        <dbReference type="EMBL" id="OPX50915.1"/>
    </source>
</evidence>
<dbReference type="AlphaFoldDB" id="A0A1V4T0E6"/>